<proteinExistence type="predicted"/>
<feature type="region of interest" description="Disordered" evidence="1">
    <location>
        <begin position="1331"/>
        <end position="1440"/>
    </location>
</feature>
<evidence type="ECO:0000256" key="1">
    <source>
        <dbReference type="SAM" id="MobiDB-lite"/>
    </source>
</evidence>
<sequence length="1495" mass="165755">LDAHTDAIQGPSNTVTSQPTNMPCPASCLSFAGAPDSGSGSDSSHVTGIPQLDLYKTYHQTHQPIQSSIASQDEWVPPSIGSVVKMGRKVRSLLLCCLVLCSTLDGFVLSRHKRYVEIKPIDPSESGLQKDSWYHVEPAETPDESRSLLGQLREEKRVLLELFYLAKVLQAYRKPDSWGSDTLNGAIRRITDKELVEEMARQLAREKGFELIDAIGREGTVPDRLQVQLANDVRLLYPVVIRTLRKVLSAKKAGGKLQLADKDDFLGSLLLDMQQQWRVLREAVNSLEGVRVVETNGEDKRPVLQVESEVHMNTKPPPPPPVKLLPLAKPQATEEPASQVIDLLEPGVENEWEQQPATSDHQELANVEDQLLPVKPIKPFPVSKPHLAEQSRPQVIDLLDPIIDSEWEQYSYTDDHQASYDLEDDYDKFLSETDSMENVLGGDGDRFNSWTSTVQPTIVEIDTVVHVEKGNLKPVALDEQHVPDDPVEAGIDAKYQGEDGKDPEDNGMAVGSVTTLPESVDDVDDESWKEDPIPVDLRSGQVENLALDGDELAEPVAGSEDEFREEVAQFIGDGEADLPEDGSDTTRTDEANEFPEDVTTNAPDAFPDGLQVASLMNTEAPTDGSEEDEERRVKPNRRRPPPPPPPPQPVVIIQQTTKITQSPQAPPSPSLNVELQIEMERRRRIAQELDQFLLTVEQLSGVYGVAQQFDPSDRTRMVEWIHEDLRADTEASPAGFLDQAVFIKALSQLLNLKDLVQGRVNVLGALEVLQSQLAASRQDTDDDYFARMYGVGSATEQPETSEPTTHDVQELDLKKLPTTTHETEVQRKRLDEPLEVKRNFWKWVGALGNLISRHDRDDQGQPLWQYVSSGEKEDARLLEQKRAENKVLLELYYLVKVLQAYRIPGRNRGSTLLNGAIERITEQEFVEALERLVRRQRAALEISLIGAEGTVPDRLQVQLANDERLLYPLLIRTLRKVLRLKKAGGVLSLDDKDDFLGALLLDMQHEWQVLREAVNNLEGHRVVETHAKVRLPVHHGQSEVQTIQWADVLEPDSSREDGGRMEYFLPTLRNDDEKGDSTLLHRPIGDREHDAEYEDTDLNNVTKVIHNELEHFLLLVEELAMVDGLAGEFSQDERMQMIEFVGQRFTTAGALDQRYFIEALRTILDAKELKRYGCYKAGILFALAIIVLLLVGCVPVFVLTANNNLILLILLATLVLIGLTTFAYFRWQRKRALAMRRTYEQQKFALTRIPKASAGAPGRTLAKQDATYAMTYAQNGTAKLTPAGPAPGGKPGPVEDADGSSGQPRPTKSPPRVPLIQSMYAATSVQVIGLAPQVREPNETTPIRRGVKSSALQPTTGPPESPWQAVDPGLPTQNVPTGTGSLPQSADGRSTAITIGSSDSRHTLTRGSSMVATETPSTRNGSSTSASAISYGPISPSSTYRSCATKRTTARCCPLVRSLRRTVPASTCSFGWFVLQWAAVRTQLGVTSDPPHSCR</sequence>
<feature type="region of interest" description="Disordered" evidence="1">
    <location>
        <begin position="1279"/>
        <end position="1313"/>
    </location>
</feature>
<feature type="compositionally biased region" description="Polar residues" evidence="1">
    <location>
        <begin position="1371"/>
        <end position="1398"/>
    </location>
</feature>
<name>A0A182JJU3_ANOAO</name>
<accession>A0A182JJU3</accession>
<keyword evidence="2" id="KW-1133">Transmembrane helix</keyword>
<feature type="compositionally biased region" description="Polar residues" evidence="1">
    <location>
        <begin position="1405"/>
        <end position="1428"/>
    </location>
</feature>
<organism evidence="3">
    <name type="scientific">Anopheles atroparvus</name>
    <name type="common">European mosquito</name>
    <dbReference type="NCBI Taxonomy" id="41427"/>
    <lineage>
        <taxon>Eukaryota</taxon>
        <taxon>Metazoa</taxon>
        <taxon>Ecdysozoa</taxon>
        <taxon>Arthropoda</taxon>
        <taxon>Hexapoda</taxon>
        <taxon>Insecta</taxon>
        <taxon>Pterygota</taxon>
        <taxon>Neoptera</taxon>
        <taxon>Endopterygota</taxon>
        <taxon>Diptera</taxon>
        <taxon>Nematocera</taxon>
        <taxon>Culicoidea</taxon>
        <taxon>Culicidae</taxon>
        <taxon>Anophelinae</taxon>
        <taxon>Anopheles</taxon>
    </lineage>
</organism>
<feature type="transmembrane region" description="Helical" evidence="2">
    <location>
        <begin position="1205"/>
        <end position="1227"/>
    </location>
</feature>
<keyword evidence="2" id="KW-0472">Membrane</keyword>
<evidence type="ECO:0000313" key="3">
    <source>
        <dbReference type="EnsemblMetazoa" id="AATE019407-PA.1"/>
    </source>
</evidence>
<keyword evidence="2" id="KW-0812">Transmembrane</keyword>
<protein>
    <submittedName>
        <fullName evidence="3">Uncharacterized protein</fullName>
    </submittedName>
</protein>
<feature type="transmembrane region" description="Helical" evidence="2">
    <location>
        <begin position="1177"/>
        <end position="1199"/>
    </location>
</feature>
<feature type="region of interest" description="Disordered" evidence="1">
    <location>
        <begin position="1"/>
        <end position="21"/>
    </location>
</feature>
<dbReference type="EnsemblMetazoa" id="AATE019407-RA">
    <property type="protein sequence ID" value="AATE019407-PA.1"/>
    <property type="gene ID" value="AATE019407"/>
</dbReference>
<reference evidence="3" key="1">
    <citation type="submission" date="2022-08" db="UniProtKB">
        <authorList>
            <consortium name="EnsemblMetazoa"/>
        </authorList>
    </citation>
    <scope>IDENTIFICATION</scope>
    <source>
        <strain evidence="3">EBRO</strain>
    </source>
</reference>
<feature type="region of interest" description="Disordered" evidence="1">
    <location>
        <begin position="573"/>
        <end position="650"/>
    </location>
</feature>
<feature type="compositionally biased region" description="Polar residues" evidence="1">
    <location>
        <begin position="10"/>
        <end position="21"/>
    </location>
</feature>
<dbReference type="VEuPathDB" id="VectorBase:AATE019407"/>
<evidence type="ECO:0000256" key="2">
    <source>
        <dbReference type="SAM" id="Phobius"/>
    </source>
</evidence>
<feature type="compositionally biased region" description="Acidic residues" evidence="1">
    <location>
        <begin position="574"/>
        <end position="583"/>
    </location>
</feature>